<evidence type="ECO:0000313" key="2">
    <source>
        <dbReference type="EMBL" id="XAU14062.1"/>
    </source>
</evidence>
<dbReference type="RefSeq" id="WP_345971890.1">
    <property type="nucleotide sequence ID" value="NZ_CP147920.1"/>
</dbReference>
<evidence type="ECO:0000313" key="3">
    <source>
        <dbReference type="Proteomes" id="UP001447842"/>
    </source>
</evidence>
<name>A0ABZ3H9J1_9BACT</name>
<accession>A0ABZ3H9J1</accession>
<dbReference type="Pfam" id="PF14559">
    <property type="entry name" value="TPR_19"/>
    <property type="match status" value="1"/>
</dbReference>
<dbReference type="EMBL" id="CP147920">
    <property type="protein sequence ID" value="XAU14062.1"/>
    <property type="molecule type" value="Genomic_DNA"/>
</dbReference>
<evidence type="ECO:0000259" key="1">
    <source>
        <dbReference type="Pfam" id="PF19413"/>
    </source>
</evidence>
<dbReference type="Pfam" id="PF19413">
    <property type="entry name" value="YaiO"/>
    <property type="match status" value="1"/>
</dbReference>
<reference evidence="2 3" key="1">
    <citation type="submission" date="2024-03" db="EMBL/GenBank/DDBJ databases">
        <title>Sulfurimonas sp. HSL3-1.</title>
        <authorList>
            <person name="Wang S."/>
        </authorList>
    </citation>
    <scope>NUCLEOTIDE SEQUENCE [LARGE SCALE GENOMIC DNA]</scope>
    <source>
        <strain evidence="2 3">HSL3-1</strain>
    </source>
</reference>
<keyword evidence="3" id="KW-1185">Reference proteome</keyword>
<dbReference type="Gene3D" id="1.25.40.10">
    <property type="entry name" value="Tetratricopeptide repeat domain"/>
    <property type="match status" value="1"/>
</dbReference>
<sequence>MKRTFLPLILLPVCLSAEIFSARLGHFETASEAEGARARLSAGLAPYCVTYAEPGEYSVRCLVGSRDADIRQMAVALGVGDFETVKDDPGRIRQLFIDHLYETARAQGAPAACDASRMLAEAFPGDGAVLKQYATLLFWSGRTGEAATQFGRLVSLDPVYRNDKVYLQVRTTLLLEKGEALLEEAPAEVPALIDGEPEAVRNAYDAMLLRVRALIRLGALPKAEAADRALLERYPASAEAEAILTDLLRWQGKYAEAAERLQQSYTLNANRETGKKLAALYLEAGEPGKAEALLETLVAEQPGDLETTRLYVTVLLRLHEKSKAGAAVSALDGQALVTFRKTYPQLYCRTMVHAFEAGAEFAGYSDNRDDDGRVYAGVEVPIARSVLVATAERVWRYGLYDTNVRGELYGAFGNGTWGYLSISAAPDADFLPRYSLGGHLYKGVGHFEFGMGYVYSHYKESDTHLLVPEYSLYFGDRYTWNQKFYWIPESGSYALLNLLKYESACRWEAMLSYTRASSSEKVDIGNVFSHTDADMFRGEGSYRLTPEWMAGAALFYDHYRSDTATFDRRGASVYVKRYW</sequence>
<organism evidence="2 3">
    <name type="scientific">Sulfurimonas diazotrophicus</name>
    <dbReference type="NCBI Taxonomy" id="3131939"/>
    <lineage>
        <taxon>Bacteria</taxon>
        <taxon>Pseudomonadati</taxon>
        <taxon>Campylobacterota</taxon>
        <taxon>Epsilonproteobacteria</taxon>
        <taxon>Campylobacterales</taxon>
        <taxon>Sulfurimonadaceae</taxon>
        <taxon>Sulfurimonas</taxon>
    </lineage>
</organism>
<dbReference type="NCBIfam" id="TIGR04390">
    <property type="entry name" value="OMP_YaiO_dom"/>
    <property type="match status" value="1"/>
</dbReference>
<protein>
    <submittedName>
        <fullName evidence="2">YaiO family outer membrane beta-barrel protein</fullName>
    </submittedName>
</protein>
<dbReference type="Proteomes" id="UP001447842">
    <property type="component" value="Chromosome"/>
</dbReference>
<proteinExistence type="predicted"/>
<dbReference type="InterPro" id="IPR011990">
    <property type="entry name" value="TPR-like_helical_dom_sf"/>
</dbReference>
<dbReference type="InterPro" id="IPR030887">
    <property type="entry name" value="Beta-barrel_YaiO"/>
</dbReference>
<feature type="domain" description="YaiO beta-barrel" evidence="1">
    <location>
        <begin position="354"/>
        <end position="492"/>
    </location>
</feature>
<gene>
    <name evidence="2" type="ORF">WCY31_07310</name>
</gene>
<dbReference type="SUPFAM" id="SSF48452">
    <property type="entry name" value="TPR-like"/>
    <property type="match status" value="1"/>
</dbReference>